<sequence>MKVSRLLWGLVIFILLTAVGCSNSSNKGKVEVYTTENPSAEEILKLDPEADIFQFNGVIYQTGIDWVEELNLTKDEQVGEIKTKNGTDTNFEDEMSNKLPVGAKVFSVKEKEEIGGPILLVESEGKLYKYYGLVEG</sequence>
<comment type="caution">
    <text evidence="1">The sequence shown here is derived from an EMBL/GenBank/DDBJ whole genome shotgun (WGS) entry which is preliminary data.</text>
</comment>
<dbReference type="PROSITE" id="PS51257">
    <property type="entry name" value="PROKAR_LIPOPROTEIN"/>
    <property type="match status" value="1"/>
</dbReference>
<keyword evidence="2" id="KW-1185">Reference proteome</keyword>
<dbReference type="Proteomes" id="UP000237319">
    <property type="component" value="Unassembled WGS sequence"/>
</dbReference>
<accession>A0A2S5D0C3</accession>
<protein>
    <recommendedName>
        <fullName evidence="3">Lipoprotein</fullName>
    </recommendedName>
</protein>
<evidence type="ECO:0008006" key="3">
    <source>
        <dbReference type="Google" id="ProtNLM"/>
    </source>
</evidence>
<dbReference type="RefSeq" id="WP_069512560.1">
    <property type="nucleotide sequence ID" value="NZ_CP194323.1"/>
</dbReference>
<evidence type="ECO:0000313" key="1">
    <source>
        <dbReference type="EMBL" id="POZ56462.1"/>
    </source>
</evidence>
<name>A0A2S5D0C3_LYSSH</name>
<organism evidence="1 2">
    <name type="scientific">Lysinibacillus sphaericus</name>
    <name type="common">Bacillus sphaericus</name>
    <dbReference type="NCBI Taxonomy" id="1421"/>
    <lineage>
        <taxon>Bacteria</taxon>
        <taxon>Bacillati</taxon>
        <taxon>Bacillota</taxon>
        <taxon>Bacilli</taxon>
        <taxon>Bacillales</taxon>
        <taxon>Bacillaceae</taxon>
        <taxon>Lysinibacillus</taxon>
    </lineage>
</organism>
<evidence type="ECO:0000313" key="2">
    <source>
        <dbReference type="Proteomes" id="UP000237319"/>
    </source>
</evidence>
<proteinExistence type="predicted"/>
<dbReference type="AlphaFoldDB" id="A0A2S5D0C3"/>
<gene>
    <name evidence="1" type="ORF">LYSIN_01245</name>
</gene>
<dbReference type="EMBL" id="PGLV01000001">
    <property type="protein sequence ID" value="POZ56462.1"/>
    <property type="molecule type" value="Genomic_DNA"/>
</dbReference>
<reference evidence="1 2" key="1">
    <citation type="submission" date="2017-11" db="EMBL/GenBank/DDBJ databases">
        <title>Genome sequence of Lysinibacillus sphaericus, a lignin-degrading bacteria isolated from municipal solid waste soil.</title>
        <authorList>
            <person name="Persinoti G.F."/>
            <person name="Paixao D.A."/>
            <person name="Bugg T.D."/>
            <person name="Squina F.M."/>
        </authorList>
    </citation>
    <scope>NUCLEOTIDE SEQUENCE [LARGE SCALE GENOMIC DNA]</scope>
    <source>
        <strain evidence="1 2">A1</strain>
    </source>
</reference>